<reference evidence="1" key="1">
    <citation type="journal article" date="2016" name="Genome Announc.">
        <title>Draft genomes of two strains of Paenibacillus glucanolyticus with capability to degrade lignocellulose.</title>
        <authorList>
            <person name="Mathews S.L."/>
            <person name="Pawlak J."/>
            <person name="Grunden A.M."/>
        </authorList>
    </citation>
    <scope>NUCLEOTIDE SEQUENCE [LARGE SCALE GENOMIC DNA]</scope>
    <source>
        <strain evidence="1">SLM1</strain>
    </source>
</reference>
<dbReference type="OrthoDB" id="2623507at2"/>
<protein>
    <submittedName>
        <fullName evidence="1">Uncharacterized protein</fullName>
    </submittedName>
</protein>
<evidence type="ECO:0000313" key="2">
    <source>
        <dbReference type="Proteomes" id="UP000076796"/>
    </source>
</evidence>
<proteinExistence type="predicted"/>
<comment type="caution">
    <text evidence="1">The sequence shown here is derived from an EMBL/GenBank/DDBJ whole genome shotgun (WGS) entry which is preliminary data.</text>
</comment>
<dbReference type="RefSeq" id="WP_063478631.1">
    <property type="nucleotide sequence ID" value="NZ_CP147845.1"/>
</dbReference>
<accession>A0A163K8K7</accession>
<dbReference type="GeneID" id="97557565"/>
<dbReference type="AlphaFoldDB" id="A0A163K8K7"/>
<keyword evidence="2" id="KW-1185">Reference proteome</keyword>
<organism evidence="1 2">
    <name type="scientific">Paenibacillus glucanolyticus</name>
    <dbReference type="NCBI Taxonomy" id="59843"/>
    <lineage>
        <taxon>Bacteria</taxon>
        <taxon>Bacillati</taxon>
        <taxon>Bacillota</taxon>
        <taxon>Bacilli</taxon>
        <taxon>Bacillales</taxon>
        <taxon>Paenibacillaceae</taxon>
        <taxon>Paenibacillus</taxon>
    </lineage>
</organism>
<gene>
    <name evidence="1" type="ORF">AWU65_14535</name>
</gene>
<sequence length="137" mass="15945">MIPKVSNVDLLILADNAGQEIYKFKKVIFHKDTQYLLLLQQEGYKILKTRYDAKHLKLIEISNEEFQQLRDLRLLDFDQPERDHESIGEFMVTGISFNKQGNEGGMLVEFKIASIERPLDILPYIVQTGAEHVFFSE</sequence>
<name>A0A163K8K7_9BACL</name>
<evidence type="ECO:0000313" key="1">
    <source>
        <dbReference type="EMBL" id="KZS47055.1"/>
    </source>
</evidence>
<dbReference type="Proteomes" id="UP000076796">
    <property type="component" value="Unassembled WGS sequence"/>
</dbReference>
<dbReference type="EMBL" id="LWMH01000001">
    <property type="protein sequence ID" value="KZS47055.1"/>
    <property type="molecule type" value="Genomic_DNA"/>
</dbReference>